<comment type="caution">
    <text evidence="6">The sequence shown here is derived from an EMBL/GenBank/DDBJ whole genome shotgun (WGS) entry which is preliminary data.</text>
</comment>
<dbReference type="GO" id="GO:0004058">
    <property type="term" value="F:aromatic-L-amino-acid decarboxylase activity"/>
    <property type="evidence" value="ECO:0007669"/>
    <property type="project" value="UniProtKB-ARBA"/>
</dbReference>
<sequence length="207" mass="23209">MTKNLQLSAEEMRQLGYQAVDLIVDHMNHLKSKPVSETIDSNIFRDKLIEKIPENGSNPKELLHFLNKNVFNQITHVDHPHFMAFVPGPNNYVGVLADFLASGFNVFPTAWIVGAGAEQIELTTINWLKSMLGFPESAEGLFVSGGSMANLTALTVARQVKLNNEIENAIVYFSNQTHFSVDRALKVLGFKQHQICRIETDEDLKIL</sequence>
<dbReference type="Pfam" id="PF00282">
    <property type="entry name" value="Pyridoxal_deC"/>
    <property type="match status" value="1"/>
</dbReference>
<dbReference type="PANTHER" id="PTHR11999">
    <property type="entry name" value="GROUP II PYRIDOXAL-5-PHOSPHATE DECARBOXYLASE"/>
    <property type="match status" value="1"/>
</dbReference>
<dbReference type="GO" id="GO:0030170">
    <property type="term" value="F:pyridoxal phosphate binding"/>
    <property type="evidence" value="ECO:0007669"/>
    <property type="project" value="InterPro"/>
</dbReference>
<evidence type="ECO:0000256" key="3">
    <source>
        <dbReference type="ARBA" id="ARBA00022898"/>
    </source>
</evidence>
<comment type="cofactor">
    <cofactor evidence="1 5">
        <name>pyridoxal 5'-phosphate</name>
        <dbReference type="ChEBI" id="CHEBI:597326"/>
    </cofactor>
</comment>
<dbReference type="InterPro" id="IPR015421">
    <property type="entry name" value="PyrdxlP-dep_Trfase_major"/>
</dbReference>
<dbReference type="InterPro" id="IPR002129">
    <property type="entry name" value="PyrdxlP-dep_de-COase"/>
</dbReference>
<dbReference type="SUPFAM" id="SSF53383">
    <property type="entry name" value="PLP-dependent transferases"/>
    <property type="match status" value="1"/>
</dbReference>
<evidence type="ECO:0000256" key="4">
    <source>
        <dbReference type="ARBA" id="ARBA00023239"/>
    </source>
</evidence>
<dbReference type="AlphaFoldDB" id="A0A9W5L552"/>
<evidence type="ECO:0000313" key="6">
    <source>
        <dbReference type="EMBL" id="EJR77118.1"/>
    </source>
</evidence>
<evidence type="ECO:0000256" key="2">
    <source>
        <dbReference type="ARBA" id="ARBA00022793"/>
    </source>
</evidence>
<dbReference type="GO" id="GO:0019752">
    <property type="term" value="P:carboxylic acid metabolic process"/>
    <property type="evidence" value="ECO:0007669"/>
    <property type="project" value="InterPro"/>
</dbReference>
<dbReference type="GO" id="GO:0006520">
    <property type="term" value="P:amino acid metabolic process"/>
    <property type="evidence" value="ECO:0007669"/>
    <property type="project" value="InterPro"/>
</dbReference>
<dbReference type="InterPro" id="IPR015424">
    <property type="entry name" value="PyrdxlP-dep_Trfase"/>
</dbReference>
<dbReference type="Gene3D" id="3.40.640.10">
    <property type="entry name" value="Type I PLP-dependent aspartate aminotransferase-like (Major domain)"/>
    <property type="match status" value="1"/>
</dbReference>
<comment type="similarity">
    <text evidence="5">Belongs to the group II decarboxylase family.</text>
</comment>
<dbReference type="Gene3D" id="1.20.1340.10">
    <property type="entry name" value="dopa decarboxylase, N-terminal domain"/>
    <property type="match status" value="1"/>
</dbReference>
<dbReference type="EMBL" id="AHFG01000009">
    <property type="protein sequence ID" value="EJR77118.1"/>
    <property type="molecule type" value="Genomic_DNA"/>
</dbReference>
<dbReference type="InterPro" id="IPR010977">
    <property type="entry name" value="Aromatic_deC"/>
</dbReference>
<keyword evidence="2" id="KW-0210">Decarboxylase</keyword>
<protein>
    <submittedName>
        <fullName evidence="6">Uncharacterized protein</fullName>
    </submittedName>
</protein>
<dbReference type="Proteomes" id="UP000006967">
    <property type="component" value="Unassembled WGS sequence"/>
</dbReference>
<keyword evidence="3 5" id="KW-0663">Pyridoxal phosphate</keyword>
<proteinExistence type="inferred from homology"/>
<evidence type="ECO:0000256" key="5">
    <source>
        <dbReference type="RuleBase" id="RU000382"/>
    </source>
</evidence>
<dbReference type="PRINTS" id="PR00800">
    <property type="entry name" value="YHDCRBOXLASE"/>
</dbReference>
<evidence type="ECO:0000313" key="7">
    <source>
        <dbReference type="Proteomes" id="UP000006967"/>
    </source>
</evidence>
<name>A0A9W5L552_BACCE</name>
<evidence type="ECO:0000256" key="1">
    <source>
        <dbReference type="ARBA" id="ARBA00001933"/>
    </source>
</evidence>
<keyword evidence="4 5" id="KW-0456">Lyase</keyword>
<reference evidence="6 7" key="1">
    <citation type="submission" date="2012-04" db="EMBL/GenBank/DDBJ databases">
        <title>The Genome Sequence of Bacillus cereus VD154.</title>
        <authorList>
            <consortium name="The Broad Institute Genome Sequencing Platform"/>
            <consortium name="The Broad Institute Genome Sequencing Center for Infectious Disease"/>
            <person name="Feldgarden M."/>
            <person name="Van der Auwera G.A."/>
            <person name="Mahillon J."/>
            <person name="Duprez V."/>
            <person name="Timmery S."/>
            <person name="Mattelet C."/>
            <person name="Dierick K."/>
            <person name="Sun M."/>
            <person name="Yu Z."/>
            <person name="Zhu L."/>
            <person name="Hu X."/>
            <person name="Shank E.B."/>
            <person name="Swiecicka I."/>
            <person name="Hansen B.M."/>
            <person name="Andrup L."/>
            <person name="Young S.K."/>
            <person name="Zeng Q."/>
            <person name="Gargeya S."/>
            <person name="Fitzgerald M."/>
            <person name="Haas B."/>
            <person name="Abouelleil A."/>
            <person name="Alvarado L."/>
            <person name="Arachchi H.M."/>
            <person name="Berlin A."/>
            <person name="Chapman S.B."/>
            <person name="Goldberg J."/>
            <person name="Griggs A."/>
            <person name="Gujja S."/>
            <person name="Hansen M."/>
            <person name="Howarth C."/>
            <person name="Imamovic A."/>
            <person name="Larimer J."/>
            <person name="McCowen C."/>
            <person name="Montmayeur A."/>
            <person name="Murphy C."/>
            <person name="Neiman D."/>
            <person name="Pearson M."/>
            <person name="Priest M."/>
            <person name="Roberts A."/>
            <person name="Saif S."/>
            <person name="Shea T."/>
            <person name="Sisk P."/>
            <person name="Sykes S."/>
            <person name="Wortman J."/>
            <person name="Nusbaum C."/>
            <person name="Birren B."/>
        </authorList>
    </citation>
    <scope>NUCLEOTIDE SEQUENCE [LARGE SCALE GENOMIC DNA]</scope>
    <source>
        <strain evidence="6 7">VD154</strain>
    </source>
</reference>
<organism evidence="6 7">
    <name type="scientific">Bacillus cereus VD154</name>
    <dbReference type="NCBI Taxonomy" id="1053238"/>
    <lineage>
        <taxon>Bacteria</taxon>
        <taxon>Bacillati</taxon>
        <taxon>Bacillota</taxon>
        <taxon>Bacilli</taxon>
        <taxon>Bacillales</taxon>
        <taxon>Bacillaceae</taxon>
        <taxon>Bacillus</taxon>
        <taxon>Bacillus cereus group</taxon>
    </lineage>
</organism>
<accession>A0A9W5L552</accession>
<dbReference type="PANTHER" id="PTHR11999:SF70">
    <property type="entry name" value="MIP05841P"/>
    <property type="match status" value="1"/>
</dbReference>
<gene>
    <name evidence="6" type="ORF">IK5_00655</name>
</gene>